<comment type="catalytic activity">
    <reaction evidence="1">
        <text>ATP + protein L-histidine = ADP + protein N-phospho-L-histidine.</text>
        <dbReference type="EC" id="2.7.13.3"/>
    </reaction>
</comment>
<dbReference type="InterPro" id="IPR036890">
    <property type="entry name" value="HATPase_C_sf"/>
</dbReference>
<dbReference type="InterPro" id="IPR003594">
    <property type="entry name" value="HATPase_dom"/>
</dbReference>
<dbReference type="AlphaFoldDB" id="A0AAE3MBI1"/>
<dbReference type="GO" id="GO:0004673">
    <property type="term" value="F:protein histidine kinase activity"/>
    <property type="evidence" value="ECO:0007669"/>
    <property type="project" value="UniProtKB-EC"/>
</dbReference>
<name>A0AAE3MBI1_9BACT</name>
<reference evidence="4" key="1">
    <citation type="submission" date="2022-10" db="EMBL/GenBank/DDBJ databases">
        <authorList>
            <person name="Yu W.X."/>
        </authorList>
    </citation>
    <scope>NUCLEOTIDE SEQUENCE</scope>
    <source>
        <strain evidence="4">D04</strain>
    </source>
</reference>
<dbReference type="Gene3D" id="3.30.565.10">
    <property type="entry name" value="Histidine kinase-like ATPase, C-terminal domain"/>
    <property type="match status" value="1"/>
</dbReference>
<gene>
    <name evidence="4" type="ORF">OM074_00480</name>
</gene>
<dbReference type="Pfam" id="PF02518">
    <property type="entry name" value="HATPase_c"/>
    <property type="match status" value="1"/>
</dbReference>
<dbReference type="PRINTS" id="PR00344">
    <property type="entry name" value="BCTRLSENSOR"/>
</dbReference>
<dbReference type="SMART" id="SM00387">
    <property type="entry name" value="HATPase_c"/>
    <property type="match status" value="1"/>
</dbReference>
<dbReference type="InterPro" id="IPR004358">
    <property type="entry name" value="Sig_transdc_His_kin-like_C"/>
</dbReference>
<evidence type="ECO:0000256" key="2">
    <source>
        <dbReference type="ARBA" id="ARBA00012438"/>
    </source>
</evidence>
<dbReference type="EC" id="2.7.13.3" evidence="2"/>
<protein>
    <recommendedName>
        <fullName evidence="2">histidine kinase</fullName>
        <ecNumber evidence="2">2.7.13.3</ecNumber>
    </recommendedName>
</protein>
<proteinExistence type="predicted"/>
<accession>A0AAE3MBI1</accession>
<keyword evidence="4" id="KW-0547">Nucleotide-binding</keyword>
<dbReference type="PANTHER" id="PTHR43065">
    <property type="entry name" value="SENSOR HISTIDINE KINASE"/>
    <property type="match status" value="1"/>
</dbReference>
<sequence length="182" mass="20075">MRDISMHILDISGNSVRAKASLVEVSVVEKTKEDTLVLKVKDDGCGMDEATIKNALDPFFTSRKTRKVGLGIPLLQQNAQLSDGRLIIKSEPGQGTELEAVFVRSHIDRPPLGDLPGTISLMASGNPAVEFIYKHVLDKEEYVFDTREVKSILEGVEITEPGVVKFLKQMIEENLIDIGVEL</sequence>
<evidence type="ECO:0000259" key="3">
    <source>
        <dbReference type="PROSITE" id="PS50109"/>
    </source>
</evidence>
<dbReference type="InterPro" id="IPR005467">
    <property type="entry name" value="His_kinase_dom"/>
</dbReference>
<dbReference type="EMBL" id="JAPDPI010000001">
    <property type="protein sequence ID" value="MCW3804077.1"/>
    <property type="molecule type" value="Genomic_DNA"/>
</dbReference>
<organism evidence="4 5">
    <name type="scientific">Plebeiibacterium marinum</name>
    <dbReference type="NCBI Taxonomy" id="2992111"/>
    <lineage>
        <taxon>Bacteria</taxon>
        <taxon>Pseudomonadati</taxon>
        <taxon>Bacteroidota</taxon>
        <taxon>Bacteroidia</taxon>
        <taxon>Marinilabiliales</taxon>
        <taxon>Marinilabiliaceae</taxon>
        <taxon>Plebeiibacterium</taxon>
    </lineage>
</organism>
<dbReference type="PROSITE" id="PS50109">
    <property type="entry name" value="HIS_KIN"/>
    <property type="match status" value="1"/>
</dbReference>
<comment type="caution">
    <text evidence="4">The sequence shown here is derived from an EMBL/GenBank/DDBJ whole genome shotgun (WGS) entry which is preliminary data.</text>
</comment>
<keyword evidence="4" id="KW-0067">ATP-binding</keyword>
<dbReference type="RefSeq" id="WP_301197300.1">
    <property type="nucleotide sequence ID" value="NZ_JAPDPI010000001.1"/>
</dbReference>
<dbReference type="GO" id="GO:0005524">
    <property type="term" value="F:ATP binding"/>
    <property type="evidence" value="ECO:0007669"/>
    <property type="project" value="UniProtKB-KW"/>
</dbReference>
<feature type="domain" description="Histidine kinase" evidence="3">
    <location>
        <begin position="1"/>
        <end position="106"/>
    </location>
</feature>
<evidence type="ECO:0000313" key="5">
    <source>
        <dbReference type="Proteomes" id="UP001207408"/>
    </source>
</evidence>
<dbReference type="Proteomes" id="UP001207408">
    <property type="component" value="Unassembled WGS sequence"/>
</dbReference>
<keyword evidence="5" id="KW-1185">Reference proteome</keyword>
<evidence type="ECO:0000313" key="4">
    <source>
        <dbReference type="EMBL" id="MCW3804077.1"/>
    </source>
</evidence>
<dbReference type="SUPFAM" id="SSF55874">
    <property type="entry name" value="ATPase domain of HSP90 chaperone/DNA topoisomerase II/histidine kinase"/>
    <property type="match status" value="1"/>
</dbReference>
<evidence type="ECO:0000256" key="1">
    <source>
        <dbReference type="ARBA" id="ARBA00000085"/>
    </source>
</evidence>